<comment type="caution">
    <text evidence="1">The sequence shown here is derived from an EMBL/GenBank/DDBJ whole genome shotgun (WGS) entry which is preliminary data.</text>
</comment>
<protein>
    <submittedName>
        <fullName evidence="1">Glutamate decarboxylase 2</fullName>
        <ecNumber evidence="1">4.1.1.15</ecNumber>
    </submittedName>
</protein>
<reference evidence="1" key="1">
    <citation type="submission" date="2022-07" db="EMBL/GenBank/DDBJ databases">
        <title>Phylogenomic reconstructions and comparative analyses of Kickxellomycotina fungi.</title>
        <authorList>
            <person name="Reynolds N.K."/>
            <person name="Stajich J.E."/>
            <person name="Barry K."/>
            <person name="Grigoriev I.V."/>
            <person name="Crous P."/>
            <person name="Smith M.E."/>
        </authorList>
    </citation>
    <scope>NUCLEOTIDE SEQUENCE</scope>
    <source>
        <strain evidence="1">CBS 109366</strain>
    </source>
</reference>
<accession>A0ACC1JP88</accession>
<evidence type="ECO:0000313" key="1">
    <source>
        <dbReference type="EMBL" id="KAJ2764440.1"/>
    </source>
</evidence>
<dbReference type="Proteomes" id="UP001140234">
    <property type="component" value="Unassembled WGS sequence"/>
</dbReference>
<evidence type="ECO:0000313" key="2">
    <source>
        <dbReference type="Proteomes" id="UP001140234"/>
    </source>
</evidence>
<dbReference type="EMBL" id="JANBUJ010002348">
    <property type="protein sequence ID" value="KAJ2764440.1"/>
    <property type="molecule type" value="Genomic_DNA"/>
</dbReference>
<proteinExistence type="predicted"/>
<keyword evidence="2" id="KW-1185">Reference proteome</keyword>
<keyword evidence="1" id="KW-0456">Lyase</keyword>
<organism evidence="1 2">
    <name type="scientific">Coemansia nantahalensis</name>
    <dbReference type="NCBI Taxonomy" id="2789366"/>
    <lineage>
        <taxon>Eukaryota</taxon>
        <taxon>Fungi</taxon>
        <taxon>Fungi incertae sedis</taxon>
        <taxon>Zoopagomycota</taxon>
        <taxon>Kickxellomycotina</taxon>
        <taxon>Kickxellomycetes</taxon>
        <taxon>Kickxellales</taxon>
        <taxon>Kickxellaceae</taxon>
        <taxon>Coemansia</taxon>
    </lineage>
</organism>
<name>A0ACC1JP88_9FUNG</name>
<feature type="non-terminal residue" evidence="1">
    <location>
        <position position="295"/>
    </location>
</feature>
<dbReference type="EC" id="4.1.1.15" evidence="1"/>
<sequence length="295" mass="30730">MGPPAASPVGAQEGKPQASAADELQALLDEASRVFAAYVRRNQEPQAAVVSGKRAGELQHDLELDLFPEQGLGQRGIWGDVRAVCDAATNTWSGRFLYKLYAAPTPIGVVGEALTALLNNNSHVFCASPAGILIEARVAAKLAALAGFPEQAGGLTFPGGSYSNIHALMTARNQRFPAVKRQGLCALAGVRPVVFASQHAHYSIDKAAMAAGIGLDGVIHVPADEGGRMDAAELRRMVQAAIAEGQTPFFVCATMGTTVLGACDPLADIAAVCEEFGVWLHVDGSWGGPLGLFAE</sequence>
<gene>
    <name evidence="1" type="primary">GAD2</name>
    <name evidence="1" type="ORF">IWQ57_005165</name>
</gene>